<feature type="transmembrane region" description="Helical" evidence="2">
    <location>
        <begin position="463"/>
        <end position="484"/>
    </location>
</feature>
<evidence type="ECO:0000313" key="5">
    <source>
        <dbReference type="EMBL" id="TDE41424.1"/>
    </source>
</evidence>
<evidence type="ECO:0000256" key="1">
    <source>
        <dbReference type="SAM" id="MobiDB-lite"/>
    </source>
</evidence>
<dbReference type="AlphaFoldDB" id="A0A4R5F1U2"/>
<keyword evidence="2" id="KW-0812">Transmembrane</keyword>
<proteinExistence type="predicted"/>
<dbReference type="Proteomes" id="UP000295136">
    <property type="component" value="Unassembled WGS sequence"/>
</dbReference>
<sequence>MNRRIYVNLGFFVVLGVVMTVWAFSTIIRLDAIERPYRVSAEFVSSPGLVRGFDVAYLGVRVGKIGDVRLAPGRIVVGLDIDREIGLPKGVSAEVRRKSAIGEPYVELSPPATGAGGPRLAAGDTITLGRTSVPLDYKKVFEGVGKLLNAVPPEDARAITHELAVALDGRAPAIRRIIDDAHTLTGTLADNTEVLDDLAVQLTRLTRTLAGKRGELASGITDLSKVTASLRASRADLNTFLDRGPGVFARLDEAVRRSRPGFSCLLTAAGLPHEPVFSPATERNVHHLLSVMPTALSLADDISDRRGDTVYGRAAFIFSVPGGPQPAEEYARAAGPPTVPKLRACPDRAPAADTTDTSDEDARTGRDRDPRDASVRRDAAARPDTSRPDTSRPAPSRPDTSRPDPSRPDSTGRPDASARPDSTGRPDAGDAARPGRSPRPAPSSSDVAAAGTTSPDPPNTAPLIAAIFLAVVALGGMVGWIAAGRAARRREESR</sequence>
<feature type="region of interest" description="Disordered" evidence="1">
    <location>
        <begin position="328"/>
        <end position="461"/>
    </location>
</feature>
<dbReference type="Pfam" id="PF02470">
    <property type="entry name" value="MlaD"/>
    <property type="match status" value="1"/>
</dbReference>
<feature type="compositionally biased region" description="Basic and acidic residues" evidence="1">
    <location>
        <begin position="399"/>
        <end position="430"/>
    </location>
</feature>
<dbReference type="RefSeq" id="WP_132635213.1">
    <property type="nucleotide sequence ID" value="NZ_SMLD01000098.1"/>
</dbReference>
<dbReference type="InterPro" id="IPR003399">
    <property type="entry name" value="Mce/MlaD"/>
</dbReference>
<reference evidence="5 6" key="1">
    <citation type="submission" date="2019-03" db="EMBL/GenBank/DDBJ databases">
        <title>Draft genome sequences of novel Actinobacteria.</title>
        <authorList>
            <person name="Sahin N."/>
            <person name="Ay H."/>
            <person name="Saygin H."/>
        </authorList>
    </citation>
    <scope>NUCLEOTIDE SEQUENCE [LARGE SCALE GENOMIC DNA]</scope>
    <source>
        <strain evidence="5 6">6K102</strain>
    </source>
</reference>
<dbReference type="EMBL" id="SMLD01000098">
    <property type="protein sequence ID" value="TDE41424.1"/>
    <property type="molecule type" value="Genomic_DNA"/>
</dbReference>
<dbReference type="InterPro" id="IPR005693">
    <property type="entry name" value="Mce"/>
</dbReference>
<keyword evidence="2" id="KW-1133">Transmembrane helix</keyword>
<dbReference type="Pfam" id="PF11887">
    <property type="entry name" value="Mce4_CUP1"/>
    <property type="match status" value="1"/>
</dbReference>
<dbReference type="NCBIfam" id="TIGR00996">
    <property type="entry name" value="Mtu_fam_mce"/>
    <property type="match status" value="1"/>
</dbReference>
<feature type="compositionally biased region" description="Basic and acidic residues" evidence="1">
    <location>
        <begin position="360"/>
        <end position="390"/>
    </location>
</feature>
<keyword evidence="6" id="KW-1185">Reference proteome</keyword>
<organism evidence="5 6">
    <name type="scientific">Nonomuraea mesophila</name>
    <dbReference type="NCBI Taxonomy" id="2530382"/>
    <lineage>
        <taxon>Bacteria</taxon>
        <taxon>Bacillati</taxon>
        <taxon>Actinomycetota</taxon>
        <taxon>Actinomycetes</taxon>
        <taxon>Streptosporangiales</taxon>
        <taxon>Streptosporangiaceae</taxon>
        <taxon>Nonomuraea</taxon>
    </lineage>
</organism>
<dbReference type="PANTHER" id="PTHR33371">
    <property type="entry name" value="INTERMEMBRANE PHOSPHOLIPID TRANSPORT SYSTEM BINDING PROTEIN MLAD-RELATED"/>
    <property type="match status" value="1"/>
</dbReference>
<feature type="domain" description="Mammalian cell entry C-terminal" evidence="4">
    <location>
        <begin position="118"/>
        <end position="257"/>
    </location>
</feature>
<dbReference type="InterPro" id="IPR052336">
    <property type="entry name" value="MlaD_Phospholipid_Transporter"/>
</dbReference>
<gene>
    <name evidence="5" type="ORF">E1295_30180</name>
</gene>
<evidence type="ECO:0000313" key="6">
    <source>
        <dbReference type="Proteomes" id="UP000295136"/>
    </source>
</evidence>
<feature type="compositionally biased region" description="Low complexity" evidence="1">
    <location>
        <begin position="442"/>
        <end position="451"/>
    </location>
</feature>
<evidence type="ECO:0000259" key="4">
    <source>
        <dbReference type="Pfam" id="PF11887"/>
    </source>
</evidence>
<dbReference type="PANTHER" id="PTHR33371:SF4">
    <property type="entry name" value="INTERMEMBRANE PHOSPHOLIPID TRANSPORT SYSTEM BINDING PROTEIN MLAD"/>
    <property type="match status" value="1"/>
</dbReference>
<feature type="domain" description="Mce/MlaD" evidence="3">
    <location>
        <begin position="36"/>
        <end position="111"/>
    </location>
</feature>
<evidence type="ECO:0000259" key="3">
    <source>
        <dbReference type="Pfam" id="PF02470"/>
    </source>
</evidence>
<keyword evidence="2" id="KW-0472">Membrane</keyword>
<name>A0A4R5F1U2_9ACTN</name>
<feature type="transmembrane region" description="Helical" evidence="2">
    <location>
        <begin position="7"/>
        <end position="28"/>
    </location>
</feature>
<dbReference type="InterPro" id="IPR024516">
    <property type="entry name" value="Mce_C"/>
</dbReference>
<protein>
    <submittedName>
        <fullName evidence="5">MCE family protein</fullName>
    </submittedName>
</protein>
<accession>A0A4R5F1U2</accession>
<comment type="caution">
    <text evidence="5">The sequence shown here is derived from an EMBL/GenBank/DDBJ whole genome shotgun (WGS) entry which is preliminary data.</text>
</comment>
<evidence type="ECO:0000256" key="2">
    <source>
        <dbReference type="SAM" id="Phobius"/>
    </source>
</evidence>